<dbReference type="PANTHER" id="PTHR30154">
    <property type="entry name" value="LEUCINE-RESPONSIVE REGULATORY PROTEIN"/>
    <property type="match status" value="1"/>
</dbReference>
<dbReference type="PRINTS" id="PR00033">
    <property type="entry name" value="HTHASNC"/>
</dbReference>
<organism evidence="5 6">
    <name type="scientific">Williamsia phyllosphaerae</name>
    <dbReference type="NCBI Taxonomy" id="885042"/>
    <lineage>
        <taxon>Bacteria</taxon>
        <taxon>Bacillati</taxon>
        <taxon>Actinomycetota</taxon>
        <taxon>Actinomycetes</taxon>
        <taxon>Mycobacteriales</taxon>
        <taxon>Nocardiaceae</taxon>
        <taxon>Williamsia</taxon>
    </lineage>
</organism>
<sequence length="159" mass="17245">MPVAAAVDGVDVRLLLALSEDPRGTTIALAEKVGVSRNTAQAHLNKLDRSGAVLPFERRIDPGALGYPLRAFVMTNVKQRRLGDVAAALADIDEVTEVVGLSGGADLLIQVVARDGDDLYRIAGRILDIKGVKRTSTSLVMRELLDYRVNQLLRTSNRR</sequence>
<evidence type="ECO:0000256" key="1">
    <source>
        <dbReference type="ARBA" id="ARBA00023015"/>
    </source>
</evidence>
<dbReference type="Pfam" id="PF01037">
    <property type="entry name" value="AsnC_trans_reg"/>
    <property type="match status" value="1"/>
</dbReference>
<dbReference type="PANTHER" id="PTHR30154:SF34">
    <property type="entry name" value="TRANSCRIPTIONAL REGULATOR AZLB"/>
    <property type="match status" value="1"/>
</dbReference>
<dbReference type="Gene3D" id="3.30.70.920">
    <property type="match status" value="1"/>
</dbReference>
<evidence type="ECO:0000313" key="5">
    <source>
        <dbReference type="EMBL" id="GGF36672.1"/>
    </source>
</evidence>
<feature type="domain" description="Transcription regulator AsnC/Lrp ligand binding" evidence="4">
    <location>
        <begin position="76"/>
        <end position="143"/>
    </location>
</feature>
<dbReference type="EMBL" id="BMCS01000002">
    <property type="protein sequence ID" value="GGF36672.1"/>
    <property type="molecule type" value="Genomic_DNA"/>
</dbReference>
<gene>
    <name evidence="5" type="ORF">GCM10007298_35480</name>
</gene>
<comment type="caution">
    <text evidence="5">The sequence shown here is derived from an EMBL/GenBank/DDBJ whole genome shotgun (WGS) entry which is preliminary data.</text>
</comment>
<evidence type="ECO:0000313" key="6">
    <source>
        <dbReference type="Proteomes" id="UP000632454"/>
    </source>
</evidence>
<name>A0ABQ1V3I0_9NOCA</name>
<protein>
    <submittedName>
        <fullName evidence="5">AsnC family transcriptional regulator</fullName>
    </submittedName>
</protein>
<dbReference type="InterPro" id="IPR036388">
    <property type="entry name" value="WH-like_DNA-bd_sf"/>
</dbReference>
<accession>A0ABQ1V3I0</accession>
<dbReference type="Proteomes" id="UP000632454">
    <property type="component" value="Unassembled WGS sequence"/>
</dbReference>
<dbReference type="Pfam" id="PF13412">
    <property type="entry name" value="HTH_24"/>
    <property type="match status" value="1"/>
</dbReference>
<dbReference type="InterPro" id="IPR019888">
    <property type="entry name" value="Tscrpt_reg_AsnC-like"/>
</dbReference>
<dbReference type="SMART" id="SM00344">
    <property type="entry name" value="HTH_ASNC"/>
    <property type="match status" value="1"/>
</dbReference>
<proteinExistence type="predicted"/>
<dbReference type="InterPro" id="IPR019887">
    <property type="entry name" value="Tscrpt_reg_AsnC/Lrp_C"/>
</dbReference>
<keyword evidence="6" id="KW-1185">Reference proteome</keyword>
<dbReference type="Gene3D" id="1.10.10.10">
    <property type="entry name" value="Winged helix-like DNA-binding domain superfamily/Winged helix DNA-binding domain"/>
    <property type="match status" value="1"/>
</dbReference>
<keyword evidence="2" id="KW-0238">DNA-binding</keyword>
<evidence type="ECO:0000259" key="4">
    <source>
        <dbReference type="Pfam" id="PF01037"/>
    </source>
</evidence>
<dbReference type="InterPro" id="IPR000485">
    <property type="entry name" value="AsnC-type_HTH_dom"/>
</dbReference>
<evidence type="ECO:0000256" key="2">
    <source>
        <dbReference type="ARBA" id="ARBA00023125"/>
    </source>
</evidence>
<reference evidence="6" key="1">
    <citation type="journal article" date="2019" name="Int. J. Syst. Evol. Microbiol.">
        <title>The Global Catalogue of Microorganisms (GCM) 10K type strain sequencing project: providing services to taxonomists for standard genome sequencing and annotation.</title>
        <authorList>
            <consortium name="The Broad Institute Genomics Platform"/>
            <consortium name="The Broad Institute Genome Sequencing Center for Infectious Disease"/>
            <person name="Wu L."/>
            <person name="Ma J."/>
        </authorList>
    </citation>
    <scope>NUCLEOTIDE SEQUENCE [LARGE SCALE GENOMIC DNA]</scope>
    <source>
        <strain evidence="6">CCM 7855</strain>
    </source>
</reference>
<evidence type="ECO:0000256" key="3">
    <source>
        <dbReference type="ARBA" id="ARBA00023163"/>
    </source>
</evidence>
<dbReference type="InterPro" id="IPR036390">
    <property type="entry name" value="WH_DNA-bd_sf"/>
</dbReference>
<dbReference type="SUPFAM" id="SSF54909">
    <property type="entry name" value="Dimeric alpha+beta barrel"/>
    <property type="match status" value="1"/>
</dbReference>
<dbReference type="InterPro" id="IPR011008">
    <property type="entry name" value="Dimeric_a/b-barrel"/>
</dbReference>
<keyword evidence="1" id="KW-0805">Transcription regulation</keyword>
<dbReference type="SUPFAM" id="SSF46785">
    <property type="entry name" value="Winged helix' DNA-binding domain"/>
    <property type="match status" value="1"/>
</dbReference>
<keyword evidence="3" id="KW-0804">Transcription</keyword>